<evidence type="ECO:0000259" key="9">
    <source>
        <dbReference type="PROSITE" id="PS51192"/>
    </source>
</evidence>
<keyword evidence="1 7" id="KW-0547">Nucleotide-binding</keyword>
<dbReference type="PANTHER" id="PTHR47959:SF13">
    <property type="entry name" value="ATP-DEPENDENT RNA HELICASE RHLE"/>
    <property type="match status" value="1"/>
</dbReference>
<feature type="short sequence motif" description="Q motif" evidence="6">
    <location>
        <begin position="32"/>
        <end position="60"/>
    </location>
</feature>
<dbReference type="InterPro" id="IPR001650">
    <property type="entry name" value="Helicase_C-like"/>
</dbReference>
<reference evidence="12 13" key="1">
    <citation type="submission" date="2019-10" db="EMBL/GenBank/DDBJ databases">
        <authorList>
            <person name="Wolf R A."/>
        </authorList>
    </citation>
    <scope>NUCLEOTIDE SEQUENCE [LARGE SCALE GENOMIC DNA]</scope>
    <source>
        <strain evidence="12">Collinsella_intestinalis_DSM_13632</strain>
    </source>
</reference>
<feature type="compositionally biased region" description="Gly residues" evidence="8">
    <location>
        <begin position="595"/>
        <end position="612"/>
    </location>
</feature>
<feature type="compositionally biased region" description="Basic and acidic residues" evidence="8">
    <location>
        <begin position="446"/>
        <end position="459"/>
    </location>
</feature>
<dbReference type="GO" id="GO:0005829">
    <property type="term" value="C:cytosol"/>
    <property type="evidence" value="ECO:0007669"/>
    <property type="project" value="TreeGrafter"/>
</dbReference>
<dbReference type="Proteomes" id="UP000405524">
    <property type="component" value="Unassembled WGS sequence"/>
</dbReference>
<evidence type="ECO:0000259" key="11">
    <source>
        <dbReference type="PROSITE" id="PS51195"/>
    </source>
</evidence>
<dbReference type="EC" id="3.6.4.13" evidence="12"/>
<dbReference type="PROSITE" id="PS00039">
    <property type="entry name" value="DEAD_ATP_HELICASE"/>
    <property type="match status" value="1"/>
</dbReference>
<dbReference type="AlphaFoldDB" id="A0A5K1IR63"/>
<dbReference type="SMART" id="SM00487">
    <property type="entry name" value="DEXDc"/>
    <property type="match status" value="1"/>
</dbReference>
<evidence type="ECO:0000256" key="8">
    <source>
        <dbReference type="SAM" id="MobiDB-lite"/>
    </source>
</evidence>
<dbReference type="Gene3D" id="3.40.50.300">
    <property type="entry name" value="P-loop containing nucleotide triphosphate hydrolases"/>
    <property type="match status" value="2"/>
</dbReference>
<feature type="compositionally biased region" description="Basic residues" evidence="8">
    <location>
        <begin position="434"/>
        <end position="444"/>
    </location>
</feature>
<evidence type="ECO:0000313" key="12">
    <source>
        <dbReference type="EMBL" id="VWL90733.1"/>
    </source>
</evidence>
<dbReference type="PROSITE" id="PS51195">
    <property type="entry name" value="Q_MOTIF"/>
    <property type="match status" value="1"/>
</dbReference>
<dbReference type="InterPro" id="IPR011545">
    <property type="entry name" value="DEAD/DEAH_box_helicase_dom"/>
</dbReference>
<keyword evidence="4 7" id="KW-0067">ATP-binding</keyword>
<evidence type="ECO:0000313" key="13">
    <source>
        <dbReference type="Proteomes" id="UP000405524"/>
    </source>
</evidence>
<feature type="compositionally biased region" description="Basic and acidic residues" evidence="8">
    <location>
        <begin position="532"/>
        <end position="592"/>
    </location>
</feature>
<dbReference type="SUPFAM" id="SSF52540">
    <property type="entry name" value="P-loop containing nucleoside triphosphate hydrolases"/>
    <property type="match status" value="1"/>
</dbReference>
<evidence type="ECO:0000256" key="2">
    <source>
        <dbReference type="ARBA" id="ARBA00022801"/>
    </source>
</evidence>
<gene>
    <name evidence="12" type="primary">rhlE</name>
    <name evidence="12" type="ORF">JKKLCJKK_00127</name>
</gene>
<feature type="region of interest" description="Disordered" evidence="8">
    <location>
        <begin position="414"/>
        <end position="635"/>
    </location>
</feature>
<dbReference type="InterPro" id="IPR050079">
    <property type="entry name" value="DEAD_box_RNA_helicase"/>
</dbReference>
<evidence type="ECO:0000256" key="4">
    <source>
        <dbReference type="ARBA" id="ARBA00022840"/>
    </source>
</evidence>
<dbReference type="PROSITE" id="PS51194">
    <property type="entry name" value="HELICASE_CTER"/>
    <property type="match status" value="1"/>
</dbReference>
<keyword evidence="3 7" id="KW-0347">Helicase</keyword>
<dbReference type="GO" id="GO:0003676">
    <property type="term" value="F:nucleic acid binding"/>
    <property type="evidence" value="ECO:0007669"/>
    <property type="project" value="InterPro"/>
</dbReference>
<evidence type="ECO:0000259" key="10">
    <source>
        <dbReference type="PROSITE" id="PS51194"/>
    </source>
</evidence>
<accession>A0A5K1IR63</accession>
<feature type="domain" description="DEAD-box RNA helicase Q" evidence="11">
    <location>
        <begin position="32"/>
        <end position="60"/>
    </location>
</feature>
<dbReference type="InterPro" id="IPR044742">
    <property type="entry name" value="DEAD/DEAH_RhlB"/>
</dbReference>
<evidence type="ECO:0000256" key="1">
    <source>
        <dbReference type="ARBA" id="ARBA00022741"/>
    </source>
</evidence>
<evidence type="ECO:0000256" key="6">
    <source>
        <dbReference type="PROSITE-ProRule" id="PRU00552"/>
    </source>
</evidence>
<proteinExistence type="inferred from homology"/>
<dbReference type="CDD" id="cd00268">
    <property type="entry name" value="DEADc"/>
    <property type="match status" value="1"/>
</dbReference>
<feature type="domain" description="Helicase ATP-binding" evidence="9">
    <location>
        <begin position="63"/>
        <end position="243"/>
    </location>
</feature>
<evidence type="ECO:0000256" key="7">
    <source>
        <dbReference type="RuleBase" id="RU000492"/>
    </source>
</evidence>
<dbReference type="Pfam" id="PF00270">
    <property type="entry name" value="DEAD"/>
    <property type="match status" value="1"/>
</dbReference>
<feature type="domain" description="Helicase C-terminal" evidence="10">
    <location>
        <begin position="254"/>
        <end position="414"/>
    </location>
</feature>
<dbReference type="CDD" id="cd18787">
    <property type="entry name" value="SF2_C_DEAD"/>
    <property type="match status" value="1"/>
</dbReference>
<dbReference type="PANTHER" id="PTHR47959">
    <property type="entry name" value="ATP-DEPENDENT RNA HELICASE RHLE-RELATED"/>
    <property type="match status" value="1"/>
</dbReference>
<dbReference type="PROSITE" id="PS51192">
    <property type="entry name" value="HELICASE_ATP_BIND_1"/>
    <property type="match status" value="1"/>
</dbReference>
<dbReference type="GO" id="GO:0003724">
    <property type="term" value="F:RNA helicase activity"/>
    <property type="evidence" value="ECO:0007669"/>
    <property type="project" value="UniProtKB-EC"/>
</dbReference>
<dbReference type="GO" id="GO:0005524">
    <property type="term" value="F:ATP binding"/>
    <property type="evidence" value="ECO:0007669"/>
    <property type="project" value="UniProtKB-KW"/>
</dbReference>
<evidence type="ECO:0000256" key="5">
    <source>
        <dbReference type="ARBA" id="ARBA00038437"/>
    </source>
</evidence>
<evidence type="ECO:0000256" key="3">
    <source>
        <dbReference type="ARBA" id="ARBA00022806"/>
    </source>
</evidence>
<dbReference type="InterPro" id="IPR027417">
    <property type="entry name" value="P-loop_NTPase"/>
</dbReference>
<dbReference type="InterPro" id="IPR000629">
    <property type="entry name" value="RNA-helicase_DEAD-box_CS"/>
</dbReference>
<feature type="compositionally biased region" description="Basic residues" evidence="8">
    <location>
        <begin position="474"/>
        <end position="484"/>
    </location>
</feature>
<organism evidence="12 13">
    <name type="scientific">Collinsella intestinalis</name>
    <dbReference type="NCBI Taxonomy" id="147207"/>
    <lineage>
        <taxon>Bacteria</taxon>
        <taxon>Bacillati</taxon>
        <taxon>Actinomycetota</taxon>
        <taxon>Coriobacteriia</taxon>
        <taxon>Coriobacteriales</taxon>
        <taxon>Coriobacteriaceae</taxon>
        <taxon>Collinsella</taxon>
    </lineage>
</organism>
<dbReference type="SMART" id="SM00490">
    <property type="entry name" value="HELICc"/>
    <property type="match status" value="1"/>
</dbReference>
<sequence>MPLLPLAARKWTILTSINVTEFDATSSEAPAPSFADLGLSEEVLSAVADMGYTAPTPVQAASIPHALDGEDVLAAAQTGTGKTAAFLLPTMNNLPHVPRSRARGRVAAQGPLMLVITPTRELAQQIEEVCRAIARRTGHTSVTVVGGVSYNPQRDKLKRGCDILIATPGRLQDLIDQGACSLDQVQVLVLDEADRMLDMGFLPAVRRIVSYTRDDRQTLLFSATLDEQAVGSITDLVTDPARVEIAPVTSTADTVEQYVLPVSLESKNALLADVLKREGSNRVIVFCRTKHRADACSRRLARAGITCAAIHGDRSQAQRERALKAFRSGECDVLVATDVLARGIDISDVRYVVNFDVPEDPVDYIHRIGRTGRAGEEGWSLTFVTVDDVDGFYDIEALMGKTAEIFDADGLELGPHAPEVNPDRVPAKAPAGKKEKKRRRKATARAKAERSSGSKRPDVAPKATQGAKEDTPKPSRRKRPGKTRVHAEEASEPVELLTASEVRGERAASQDRSTSRPSKKGAARSGGLANGRKREDDRSRPERSCRDDRRRSGREDRADRPRSDRGDSARNRGVRSGRDAWRNYDEPSERRGRGGRGGRGGQPGNSARGGRGSSYEQRPGAPRSGRRPGDRGGRR</sequence>
<dbReference type="InterPro" id="IPR014014">
    <property type="entry name" value="RNA_helicase_DEAD_Q_motif"/>
</dbReference>
<protein>
    <submittedName>
        <fullName evidence="12">ATP-dependent RNA helicase RhlE</fullName>
        <ecNumber evidence="12">3.6.4.13</ecNumber>
    </submittedName>
</protein>
<comment type="similarity">
    <text evidence="5 7">Belongs to the DEAD box helicase family.</text>
</comment>
<dbReference type="GO" id="GO:0016787">
    <property type="term" value="F:hydrolase activity"/>
    <property type="evidence" value="ECO:0007669"/>
    <property type="project" value="UniProtKB-KW"/>
</dbReference>
<dbReference type="EMBL" id="CABWIC010000007">
    <property type="protein sequence ID" value="VWL90733.1"/>
    <property type="molecule type" value="Genomic_DNA"/>
</dbReference>
<keyword evidence="2 7" id="KW-0378">Hydrolase</keyword>
<name>A0A5K1IR63_9ACTN</name>
<dbReference type="Pfam" id="PF00271">
    <property type="entry name" value="Helicase_C"/>
    <property type="match status" value="1"/>
</dbReference>
<dbReference type="InterPro" id="IPR014001">
    <property type="entry name" value="Helicase_ATP-bd"/>
</dbReference>